<protein>
    <submittedName>
        <fullName evidence="2">Uncharacterized protein</fullName>
    </submittedName>
</protein>
<gene>
    <name evidence="2" type="ORF">TNIN_413541</name>
</gene>
<dbReference type="EMBL" id="BMAV01011496">
    <property type="protein sequence ID" value="GFY57408.1"/>
    <property type="molecule type" value="Genomic_DNA"/>
</dbReference>
<sequence>MKFGLFSYLLLYHPKKRKAPVTKSSITDSDHASNNGKDEPSRNIRFHQRASESSFSFFIESRSSINPEEKTQMEDAVRIRISCPRSFFVTKLSLSL</sequence>
<dbReference type="OrthoDB" id="6436336at2759"/>
<name>A0A8X7C869_9ARAC</name>
<dbReference type="Proteomes" id="UP000886998">
    <property type="component" value="Unassembled WGS sequence"/>
</dbReference>
<feature type="region of interest" description="Disordered" evidence="1">
    <location>
        <begin position="17"/>
        <end position="45"/>
    </location>
</feature>
<evidence type="ECO:0000256" key="1">
    <source>
        <dbReference type="SAM" id="MobiDB-lite"/>
    </source>
</evidence>
<evidence type="ECO:0000313" key="2">
    <source>
        <dbReference type="EMBL" id="GFY57408.1"/>
    </source>
</evidence>
<evidence type="ECO:0000313" key="3">
    <source>
        <dbReference type="Proteomes" id="UP000886998"/>
    </source>
</evidence>
<reference evidence="2" key="1">
    <citation type="submission" date="2020-08" db="EMBL/GenBank/DDBJ databases">
        <title>Multicomponent nature underlies the extraordinary mechanical properties of spider dragline silk.</title>
        <authorList>
            <person name="Kono N."/>
            <person name="Nakamura H."/>
            <person name="Mori M."/>
            <person name="Yoshida Y."/>
            <person name="Ohtoshi R."/>
            <person name="Malay A.D."/>
            <person name="Moran D.A.P."/>
            <person name="Tomita M."/>
            <person name="Numata K."/>
            <person name="Arakawa K."/>
        </authorList>
    </citation>
    <scope>NUCLEOTIDE SEQUENCE</scope>
</reference>
<dbReference type="AlphaFoldDB" id="A0A8X7C869"/>
<proteinExistence type="predicted"/>
<feature type="compositionally biased region" description="Basic and acidic residues" evidence="1">
    <location>
        <begin position="28"/>
        <end position="42"/>
    </location>
</feature>
<accession>A0A8X7C869</accession>
<keyword evidence="3" id="KW-1185">Reference proteome</keyword>
<comment type="caution">
    <text evidence="2">The sequence shown here is derived from an EMBL/GenBank/DDBJ whole genome shotgun (WGS) entry which is preliminary data.</text>
</comment>
<organism evidence="2 3">
    <name type="scientific">Trichonephila inaurata madagascariensis</name>
    <dbReference type="NCBI Taxonomy" id="2747483"/>
    <lineage>
        <taxon>Eukaryota</taxon>
        <taxon>Metazoa</taxon>
        <taxon>Ecdysozoa</taxon>
        <taxon>Arthropoda</taxon>
        <taxon>Chelicerata</taxon>
        <taxon>Arachnida</taxon>
        <taxon>Araneae</taxon>
        <taxon>Araneomorphae</taxon>
        <taxon>Entelegynae</taxon>
        <taxon>Araneoidea</taxon>
        <taxon>Nephilidae</taxon>
        <taxon>Trichonephila</taxon>
        <taxon>Trichonephila inaurata</taxon>
    </lineage>
</organism>